<dbReference type="AlphaFoldDB" id="A0A4Q7Z158"/>
<dbReference type="PROSITE" id="PS50887">
    <property type="entry name" value="GGDEF"/>
    <property type="match status" value="1"/>
</dbReference>
<dbReference type="EMBL" id="SHKW01000001">
    <property type="protein sequence ID" value="RZU43361.1"/>
    <property type="molecule type" value="Genomic_DNA"/>
</dbReference>
<dbReference type="Pfam" id="PF00990">
    <property type="entry name" value="GGDEF"/>
    <property type="match status" value="1"/>
</dbReference>
<dbReference type="InterPro" id="IPR052163">
    <property type="entry name" value="DGC-Regulatory_Protein"/>
</dbReference>
<evidence type="ECO:0000313" key="3">
    <source>
        <dbReference type="EMBL" id="RZU43361.1"/>
    </source>
</evidence>
<dbReference type="SUPFAM" id="SSF55073">
    <property type="entry name" value="Nucleotide cyclase"/>
    <property type="match status" value="1"/>
</dbReference>
<dbReference type="RefSeq" id="WP_130421864.1">
    <property type="nucleotide sequence ID" value="NZ_SHKW01000001.1"/>
</dbReference>
<protein>
    <submittedName>
        <fullName evidence="3">Diguanylate cyclase (GGDEF)-like protein</fullName>
    </submittedName>
</protein>
<dbReference type="InterPro" id="IPR029787">
    <property type="entry name" value="Nucleotide_cyclase"/>
</dbReference>
<keyword evidence="1" id="KW-0812">Transmembrane</keyword>
<evidence type="ECO:0000259" key="2">
    <source>
        <dbReference type="PROSITE" id="PS50887"/>
    </source>
</evidence>
<feature type="transmembrane region" description="Helical" evidence="1">
    <location>
        <begin position="194"/>
        <end position="212"/>
    </location>
</feature>
<evidence type="ECO:0000313" key="4">
    <source>
        <dbReference type="Proteomes" id="UP000292958"/>
    </source>
</evidence>
<gene>
    <name evidence="3" type="ORF">BDD14_5020</name>
</gene>
<dbReference type="PANTHER" id="PTHR46663:SF2">
    <property type="entry name" value="GGDEF DOMAIN-CONTAINING PROTEIN"/>
    <property type="match status" value="1"/>
</dbReference>
<feature type="transmembrane region" description="Helical" evidence="1">
    <location>
        <begin position="141"/>
        <end position="158"/>
    </location>
</feature>
<keyword evidence="1" id="KW-1133">Transmembrane helix</keyword>
<feature type="domain" description="GGDEF" evidence="2">
    <location>
        <begin position="283"/>
        <end position="418"/>
    </location>
</feature>
<proteinExistence type="predicted"/>
<dbReference type="Proteomes" id="UP000292958">
    <property type="component" value="Unassembled WGS sequence"/>
</dbReference>
<comment type="caution">
    <text evidence="3">The sequence shown here is derived from an EMBL/GenBank/DDBJ whole genome shotgun (WGS) entry which is preliminary data.</text>
</comment>
<dbReference type="PANTHER" id="PTHR46663">
    <property type="entry name" value="DIGUANYLATE CYCLASE DGCT-RELATED"/>
    <property type="match status" value="1"/>
</dbReference>
<dbReference type="SMART" id="SM00267">
    <property type="entry name" value="GGDEF"/>
    <property type="match status" value="1"/>
</dbReference>
<accession>A0A4Q7Z158</accession>
<feature type="transmembrane region" description="Helical" evidence="1">
    <location>
        <begin position="117"/>
        <end position="136"/>
    </location>
</feature>
<feature type="transmembrane region" description="Helical" evidence="1">
    <location>
        <begin position="91"/>
        <end position="111"/>
    </location>
</feature>
<feature type="transmembrane region" description="Helical" evidence="1">
    <location>
        <begin position="164"/>
        <end position="182"/>
    </location>
</feature>
<dbReference type="InterPro" id="IPR043128">
    <property type="entry name" value="Rev_trsase/Diguanyl_cyclase"/>
</dbReference>
<keyword evidence="4" id="KW-1185">Reference proteome</keyword>
<organism evidence="3 4">
    <name type="scientific">Edaphobacter modestus</name>
    <dbReference type="NCBI Taxonomy" id="388466"/>
    <lineage>
        <taxon>Bacteria</taxon>
        <taxon>Pseudomonadati</taxon>
        <taxon>Acidobacteriota</taxon>
        <taxon>Terriglobia</taxon>
        <taxon>Terriglobales</taxon>
        <taxon>Acidobacteriaceae</taxon>
        <taxon>Edaphobacter</taxon>
    </lineage>
</organism>
<feature type="transmembrane region" description="Helical" evidence="1">
    <location>
        <begin position="6"/>
        <end position="22"/>
    </location>
</feature>
<reference evidence="3 4" key="1">
    <citation type="submission" date="2019-02" db="EMBL/GenBank/DDBJ databases">
        <title>Genomic Encyclopedia of Archaeal and Bacterial Type Strains, Phase II (KMG-II): from individual species to whole genera.</title>
        <authorList>
            <person name="Goeker M."/>
        </authorList>
    </citation>
    <scope>NUCLEOTIDE SEQUENCE [LARGE SCALE GENOMIC DNA]</scope>
    <source>
        <strain evidence="3 4">DSM 18101</strain>
    </source>
</reference>
<feature type="transmembrane region" description="Helical" evidence="1">
    <location>
        <begin position="59"/>
        <end position="79"/>
    </location>
</feature>
<feature type="transmembrane region" description="Helical" evidence="1">
    <location>
        <begin position="34"/>
        <end position="53"/>
    </location>
</feature>
<keyword evidence="1" id="KW-0472">Membrane</keyword>
<sequence length="436" mass="49122">MNYAFLPDLLALTILIVILLLLRRDHAQRQTNLWLLGLFFTLIESSAHIFYGPNGPPGTTLHTIVIVCYLLAGLVFVWASGNYEITDRKSFLFLLINSVPLLALCATYGLHLFSKTAFLPWIALGLILGVATSLYLRRSLITALVLAIGWLGMGLLASDGRYRQVVYWCLGVVYAVATVNFYRKLPRNSTGRLAIITGFSIWAFFFFLHPFIVTYRTYADIASHIWNMQKSLISIGMILVMLEEQVSNNRWLALHDELTGLANRRSFEDRLSIALDRCRRARSTLALFMLDLDGFKQINDTHGHHAGDQLLRHVAGNLREHVGHIDSIARVGGDEFTLLACDPSLVRSVEQLRDAIREATELPFFFDGHKLSVTASIGIALYPDDADDATRLLRIADLRMYSLKQERTPLRHIRLDSVPSLTASGRFRSRTASGRF</sequence>
<dbReference type="Gene3D" id="3.30.70.270">
    <property type="match status" value="1"/>
</dbReference>
<dbReference type="NCBIfam" id="TIGR00254">
    <property type="entry name" value="GGDEF"/>
    <property type="match status" value="1"/>
</dbReference>
<name>A0A4Q7Z158_9BACT</name>
<dbReference type="InterPro" id="IPR000160">
    <property type="entry name" value="GGDEF_dom"/>
</dbReference>
<evidence type="ECO:0000256" key="1">
    <source>
        <dbReference type="SAM" id="Phobius"/>
    </source>
</evidence>
<dbReference type="CDD" id="cd01949">
    <property type="entry name" value="GGDEF"/>
    <property type="match status" value="1"/>
</dbReference>
<dbReference type="OrthoDB" id="9805474at2"/>